<evidence type="ECO:0000256" key="1">
    <source>
        <dbReference type="ARBA" id="ARBA00012528"/>
    </source>
</evidence>
<dbReference type="InterPro" id="IPR000160">
    <property type="entry name" value="GGDEF_dom"/>
</dbReference>
<evidence type="ECO:0000259" key="2">
    <source>
        <dbReference type="PROSITE" id="PS50887"/>
    </source>
</evidence>
<evidence type="ECO:0000313" key="4">
    <source>
        <dbReference type="Proteomes" id="UP001156670"/>
    </source>
</evidence>
<dbReference type="PANTHER" id="PTHR45138">
    <property type="entry name" value="REGULATORY COMPONENTS OF SENSORY TRANSDUCTION SYSTEM"/>
    <property type="match status" value="1"/>
</dbReference>
<accession>A0ABQ5XND1</accession>
<proteinExistence type="predicted"/>
<dbReference type="SUPFAM" id="SSF55073">
    <property type="entry name" value="Nucleotide cyclase"/>
    <property type="match status" value="1"/>
</dbReference>
<dbReference type="InterPro" id="IPR029787">
    <property type="entry name" value="Nucleotide_cyclase"/>
</dbReference>
<comment type="caution">
    <text evidence="3">The sequence shown here is derived from an EMBL/GenBank/DDBJ whole genome shotgun (WGS) entry which is preliminary data.</text>
</comment>
<keyword evidence="4" id="KW-1185">Reference proteome</keyword>
<dbReference type="PROSITE" id="PS50887">
    <property type="entry name" value="GGDEF"/>
    <property type="match status" value="1"/>
</dbReference>
<dbReference type="Pfam" id="PF00990">
    <property type="entry name" value="GGDEF"/>
    <property type="match status" value="1"/>
</dbReference>
<gene>
    <name evidence="3" type="ORF">GCM10007901_14580</name>
</gene>
<dbReference type="Gene3D" id="3.30.70.270">
    <property type="match status" value="1"/>
</dbReference>
<dbReference type="InterPro" id="IPR050469">
    <property type="entry name" value="Diguanylate_Cyclase"/>
</dbReference>
<dbReference type="CDD" id="cd01949">
    <property type="entry name" value="GGDEF"/>
    <property type="match status" value="1"/>
</dbReference>
<dbReference type="Proteomes" id="UP001156670">
    <property type="component" value="Unassembled WGS sequence"/>
</dbReference>
<dbReference type="PANTHER" id="PTHR45138:SF24">
    <property type="entry name" value="DIGUANYLATE CYCLASE DGCC-RELATED"/>
    <property type="match status" value="1"/>
</dbReference>
<organism evidence="3 4">
    <name type="scientific">Dyella acidisoli</name>
    <dbReference type="NCBI Taxonomy" id="1867834"/>
    <lineage>
        <taxon>Bacteria</taxon>
        <taxon>Pseudomonadati</taxon>
        <taxon>Pseudomonadota</taxon>
        <taxon>Gammaproteobacteria</taxon>
        <taxon>Lysobacterales</taxon>
        <taxon>Rhodanobacteraceae</taxon>
        <taxon>Dyella</taxon>
    </lineage>
</organism>
<protein>
    <recommendedName>
        <fullName evidence="1">diguanylate cyclase</fullName>
        <ecNumber evidence="1">2.7.7.65</ecNumber>
    </recommendedName>
</protein>
<dbReference type="InterPro" id="IPR043128">
    <property type="entry name" value="Rev_trsase/Diguanyl_cyclase"/>
</dbReference>
<reference evidence="4" key="1">
    <citation type="journal article" date="2019" name="Int. J. Syst. Evol. Microbiol.">
        <title>The Global Catalogue of Microorganisms (GCM) 10K type strain sequencing project: providing services to taxonomists for standard genome sequencing and annotation.</title>
        <authorList>
            <consortium name="The Broad Institute Genomics Platform"/>
            <consortium name="The Broad Institute Genome Sequencing Center for Infectious Disease"/>
            <person name="Wu L."/>
            <person name="Ma J."/>
        </authorList>
    </citation>
    <scope>NUCLEOTIDE SEQUENCE [LARGE SCALE GENOMIC DNA]</scope>
    <source>
        <strain evidence="4">NBRC 111980</strain>
    </source>
</reference>
<dbReference type="NCBIfam" id="TIGR00254">
    <property type="entry name" value="GGDEF"/>
    <property type="match status" value="1"/>
</dbReference>
<sequence>MADTPRPPKNHLPWLLLAALAGSLLAWWATARKSRQLSLETERLSRRERFLHSAHQQLQQKSKTLQQLSMHDPLTGVLNRHAFAAELRERLDHLARYNQPLNLLLLDLDHFKAINDRYGHLVGDTALCRIAGVVREQLTSDDLLGRFGGDEFMIACAGRSLDECVTLANAIRTGLAKQSSTAEPATPTLTLSIGIAQANAQTSYQPEELFARADTALYAVKQRGRDGVAVADEDLPPMPATNTLRRHL</sequence>
<evidence type="ECO:0000313" key="3">
    <source>
        <dbReference type="EMBL" id="GLQ92507.1"/>
    </source>
</evidence>
<dbReference type="EMBL" id="BSOB01000010">
    <property type="protein sequence ID" value="GLQ92507.1"/>
    <property type="molecule type" value="Genomic_DNA"/>
</dbReference>
<dbReference type="SMART" id="SM00267">
    <property type="entry name" value="GGDEF"/>
    <property type="match status" value="1"/>
</dbReference>
<name>A0ABQ5XND1_9GAMM</name>
<feature type="domain" description="GGDEF" evidence="2">
    <location>
        <begin position="99"/>
        <end position="233"/>
    </location>
</feature>
<dbReference type="EC" id="2.7.7.65" evidence="1"/>